<dbReference type="GO" id="GO:0004672">
    <property type="term" value="F:protein kinase activity"/>
    <property type="evidence" value="ECO:0007669"/>
    <property type="project" value="InterPro"/>
</dbReference>
<proteinExistence type="predicted"/>
<accession>A0AAU9RKA0</accession>
<feature type="domain" description="Protein kinase" evidence="12">
    <location>
        <begin position="462"/>
        <end position="741"/>
    </location>
</feature>
<dbReference type="Pfam" id="PF07714">
    <property type="entry name" value="PK_Tyr_Ser-Thr"/>
    <property type="match status" value="1"/>
</dbReference>
<evidence type="ECO:0000256" key="1">
    <source>
        <dbReference type="ARBA" id="ARBA00004167"/>
    </source>
</evidence>
<dbReference type="PANTHER" id="PTHR47986">
    <property type="entry name" value="OSJNBA0070M12.3 PROTEIN"/>
    <property type="match status" value="1"/>
</dbReference>
<dbReference type="GO" id="GO:0016020">
    <property type="term" value="C:membrane"/>
    <property type="evidence" value="ECO:0007669"/>
    <property type="project" value="UniProtKB-SubCell"/>
</dbReference>
<feature type="transmembrane region" description="Helical" evidence="11">
    <location>
        <begin position="362"/>
        <end position="381"/>
    </location>
</feature>
<keyword evidence="6 11" id="KW-1133">Transmembrane helix</keyword>
<comment type="caution">
    <text evidence="13">The sequence shown here is derived from an EMBL/GenBank/DDBJ whole genome shotgun (WGS) entry which is preliminary data.</text>
</comment>
<dbReference type="Proteomes" id="UP000836841">
    <property type="component" value="Unassembled WGS sequence"/>
</dbReference>
<evidence type="ECO:0000259" key="12">
    <source>
        <dbReference type="PROSITE" id="PS50011"/>
    </source>
</evidence>
<reference evidence="13 14" key="1">
    <citation type="submission" date="2022-03" db="EMBL/GenBank/DDBJ databases">
        <authorList>
            <person name="Nunn A."/>
            <person name="Chopra R."/>
            <person name="Nunn A."/>
            <person name="Contreras Garrido A."/>
        </authorList>
    </citation>
    <scope>NUCLEOTIDE SEQUENCE [LARGE SCALE GENOMIC DNA]</scope>
</reference>
<dbReference type="EMBL" id="CAJVSB020000053">
    <property type="protein sequence ID" value="CAH2040972.1"/>
    <property type="molecule type" value="Genomic_DNA"/>
</dbReference>
<evidence type="ECO:0000256" key="7">
    <source>
        <dbReference type="ARBA" id="ARBA00023136"/>
    </source>
</evidence>
<evidence type="ECO:0000256" key="6">
    <source>
        <dbReference type="ARBA" id="ARBA00022989"/>
    </source>
</evidence>
<dbReference type="Gene3D" id="3.30.200.20">
    <property type="entry name" value="Phosphorylase Kinase, domain 1"/>
    <property type="match status" value="1"/>
</dbReference>
<keyword evidence="10" id="KW-0067">ATP-binding</keyword>
<dbReference type="Gene3D" id="1.10.510.10">
    <property type="entry name" value="Transferase(Phosphotransferase) domain 1"/>
    <property type="match status" value="1"/>
</dbReference>
<dbReference type="PANTHER" id="PTHR47986:SF13">
    <property type="entry name" value="RECEPTOR PROTEIN KINASE TMK1-LIKE"/>
    <property type="match status" value="1"/>
</dbReference>
<evidence type="ECO:0000256" key="3">
    <source>
        <dbReference type="ARBA" id="ARBA00022692"/>
    </source>
</evidence>
<dbReference type="InterPro" id="IPR003591">
    <property type="entry name" value="Leu-rich_rpt_typical-subtyp"/>
</dbReference>
<dbReference type="SUPFAM" id="SSF52058">
    <property type="entry name" value="L domain-like"/>
    <property type="match status" value="1"/>
</dbReference>
<dbReference type="InterPro" id="IPR000719">
    <property type="entry name" value="Prot_kinase_dom"/>
</dbReference>
<evidence type="ECO:0000256" key="5">
    <source>
        <dbReference type="ARBA" id="ARBA00022737"/>
    </source>
</evidence>
<organism evidence="13 14">
    <name type="scientific">Thlaspi arvense</name>
    <name type="common">Field penny-cress</name>
    <dbReference type="NCBI Taxonomy" id="13288"/>
    <lineage>
        <taxon>Eukaryota</taxon>
        <taxon>Viridiplantae</taxon>
        <taxon>Streptophyta</taxon>
        <taxon>Embryophyta</taxon>
        <taxon>Tracheophyta</taxon>
        <taxon>Spermatophyta</taxon>
        <taxon>Magnoliopsida</taxon>
        <taxon>eudicotyledons</taxon>
        <taxon>Gunneridae</taxon>
        <taxon>Pentapetalae</taxon>
        <taxon>rosids</taxon>
        <taxon>malvids</taxon>
        <taxon>Brassicales</taxon>
        <taxon>Brassicaceae</taxon>
        <taxon>Thlaspideae</taxon>
        <taxon>Thlaspi</taxon>
    </lineage>
</organism>
<dbReference type="Pfam" id="PF13855">
    <property type="entry name" value="LRR_8"/>
    <property type="match status" value="1"/>
</dbReference>
<dbReference type="InterPro" id="IPR011009">
    <property type="entry name" value="Kinase-like_dom_sf"/>
</dbReference>
<keyword evidence="3 11" id="KW-0812">Transmembrane</keyword>
<keyword evidence="10" id="KW-0547">Nucleotide-binding</keyword>
<keyword evidence="9" id="KW-0325">Glycoprotein</keyword>
<dbReference type="InterPro" id="IPR032675">
    <property type="entry name" value="LRR_dom_sf"/>
</dbReference>
<dbReference type="InterPro" id="IPR013210">
    <property type="entry name" value="LRR_N_plant-typ"/>
</dbReference>
<keyword evidence="4" id="KW-0732">Signal</keyword>
<feature type="binding site" evidence="10">
    <location>
        <position position="490"/>
    </location>
    <ligand>
        <name>ATP</name>
        <dbReference type="ChEBI" id="CHEBI:30616"/>
    </ligand>
</feature>
<dbReference type="InterPro" id="IPR017441">
    <property type="entry name" value="Protein_kinase_ATP_BS"/>
</dbReference>
<evidence type="ECO:0000256" key="11">
    <source>
        <dbReference type="SAM" id="Phobius"/>
    </source>
</evidence>
<dbReference type="FunFam" id="3.80.10.10:FF:000129">
    <property type="entry name" value="Leucine-rich repeat receptor-like kinase"/>
    <property type="match status" value="1"/>
</dbReference>
<dbReference type="InterPro" id="IPR001611">
    <property type="entry name" value="Leu-rich_rpt"/>
</dbReference>
<evidence type="ECO:0000256" key="2">
    <source>
        <dbReference type="ARBA" id="ARBA00022614"/>
    </source>
</evidence>
<comment type="subcellular location">
    <subcellularLocation>
        <location evidence="1">Membrane</location>
        <topology evidence="1">Single-pass membrane protein</topology>
    </subcellularLocation>
</comment>
<dbReference type="Pfam" id="PF08263">
    <property type="entry name" value="LRRNT_2"/>
    <property type="match status" value="2"/>
</dbReference>
<keyword evidence="7 11" id="KW-0472">Membrane</keyword>
<evidence type="ECO:0000256" key="9">
    <source>
        <dbReference type="ARBA" id="ARBA00023180"/>
    </source>
</evidence>
<keyword evidence="5" id="KW-0677">Repeat</keyword>
<evidence type="ECO:0000256" key="4">
    <source>
        <dbReference type="ARBA" id="ARBA00022729"/>
    </source>
</evidence>
<gene>
    <name evidence="13" type="ORF">TAV2_LOCUS4275</name>
</gene>
<name>A0AAU9RKA0_THLAR</name>
<dbReference type="SMART" id="SM00369">
    <property type="entry name" value="LRR_TYP"/>
    <property type="match status" value="4"/>
</dbReference>
<dbReference type="InterPro" id="IPR001245">
    <property type="entry name" value="Ser-Thr/Tyr_kinase_cat_dom"/>
</dbReference>
<evidence type="ECO:0000256" key="8">
    <source>
        <dbReference type="ARBA" id="ARBA00023170"/>
    </source>
</evidence>
<keyword evidence="8" id="KW-0675">Receptor</keyword>
<dbReference type="InterPro" id="IPR052422">
    <property type="entry name" value="Auxin_Ser/Thr_Kinase"/>
</dbReference>
<evidence type="ECO:0000313" key="13">
    <source>
        <dbReference type="EMBL" id="CAH2040972.1"/>
    </source>
</evidence>
<sequence>MDPNDVTILNNFRQGLENQELLDWPTNGTDPCGPPAWKHIVCAGNRVSQIQVQSMGLKGPLPHNFNQLTRLSNLGLQKNQFNGPLPSFRGLSELKYLFLDYNNFDTIPSDFFDGLVNLEILALDSNPLNATNGWSLPPVLQSSAQLQTLSAMNCNLAGPIPEFLGNMSSLTSLKLAFNRISGSIPLSFSNSVLQNFWLNEQSGGGMTARNYSCSSNSFCLSDEGVPCAPDVMALLEFLDGLNYPPKLVTSWSGRLSPSIANLSSLTQIQLSSNYLVGPIPPNWTSLKSLTLLDVSDNNLSAPLPNFSSSVKLVLEHNPLLNSNKSEPTPENSPPSGVLDPILTIHCQPQPLALLLNLPLSPILVPVAISILLVILVVLLLINCYKKRKDALQAPTSLVMHPRDPSDPDNMIKIVVANNTDGSVSTLTGNGCGSRNSMGDSHIIEAGNLVISVQVLKNVTKNFSPENELGRGGFGVVYKGELDDGTKIAVKRMEAGVLTSKALDEFQAEIAVLSKVRHRHLVSLLGYSIEGNERILVYEYMPQGALSRHLFHWKIMGKITTKADVFSFGVVLMELLTGLMALDKDRPEESQYLVSWFWQIKSSKEKFMAVVDPTLDIKDETFENVSIIAELAKHCTAREPSQRPDMGHAVNVLAPLVEKWKPLNDESEEYRGIDYSLPLNQMVKGWQEEEGKDFSYVNLEDSKGSIPSRPVGFTESFTSADGRMEFFGSFPEKPKKSTTKKR</sequence>
<dbReference type="PROSITE" id="PS50011">
    <property type="entry name" value="PROTEIN_KINASE_DOM"/>
    <property type="match status" value="1"/>
</dbReference>
<dbReference type="AlphaFoldDB" id="A0AAU9RKA0"/>
<keyword evidence="2" id="KW-0433">Leucine-rich repeat</keyword>
<keyword evidence="14" id="KW-1185">Reference proteome</keyword>
<dbReference type="Pfam" id="PF00560">
    <property type="entry name" value="LRR_1"/>
    <property type="match status" value="1"/>
</dbReference>
<dbReference type="FunFam" id="3.30.200.20:FF:000226">
    <property type="entry name" value="receptor protein kinase TMK1"/>
    <property type="match status" value="1"/>
</dbReference>
<dbReference type="PROSITE" id="PS00107">
    <property type="entry name" value="PROTEIN_KINASE_ATP"/>
    <property type="match status" value="1"/>
</dbReference>
<feature type="non-terminal residue" evidence="13">
    <location>
        <position position="741"/>
    </location>
</feature>
<dbReference type="GO" id="GO:0005524">
    <property type="term" value="F:ATP binding"/>
    <property type="evidence" value="ECO:0007669"/>
    <property type="project" value="UniProtKB-UniRule"/>
</dbReference>
<evidence type="ECO:0000256" key="10">
    <source>
        <dbReference type="PROSITE-ProRule" id="PRU10141"/>
    </source>
</evidence>
<protein>
    <recommendedName>
        <fullName evidence="12">Protein kinase domain-containing protein</fullName>
    </recommendedName>
</protein>
<dbReference type="Gene3D" id="3.80.10.10">
    <property type="entry name" value="Ribonuclease Inhibitor"/>
    <property type="match status" value="1"/>
</dbReference>
<evidence type="ECO:0000313" key="14">
    <source>
        <dbReference type="Proteomes" id="UP000836841"/>
    </source>
</evidence>
<dbReference type="SUPFAM" id="SSF56112">
    <property type="entry name" value="Protein kinase-like (PK-like)"/>
    <property type="match status" value="1"/>
</dbReference>